<feature type="region of interest" description="Disordered" evidence="1">
    <location>
        <begin position="20"/>
        <end position="47"/>
    </location>
</feature>
<evidence type="ECO:0000256" key="1">
    <source>
        <dbReference type="SAM" id="MobiDB-lite"/>
    </source>
</evidence>
<dbReference type="OrthoDB" id="8479415at2"/>
<gene>
    <name evidence="2" type="ORF">DRV84_01900</name>
</gene>
<name>A0A3D9BXV2_9RHOB</name>
<reference evidence="2 3" key="1">
    <citation type="journal article" date="2017" name="Int. J. Syst. Evol. Microbiol.">
        <title>Rhodosalinus sediminis gen. nov., sp. nov., isolated from marine saltern.</title>
        <authorList>
            <person name="Guo L.Y."/>
            <person name="Ling S.K."/>
            <person name="Li C.M."/>
            <person name="Chen G.J."/>
            <person name="Du Z.J."/>
        </authorList>
    </citation>
    <scope>NUCLEOTIDE SEQUENCE [LARGE SCALE GENOMIC DNA]</scope>
    <source>
        <strain evidence="2 3">WDN1C137</strain>
    </source>
</reference>
<sequence>MRFRDTSGWRKVQGLWRDLTARRGAPRRPRAAAAPAPSRGDAEGGGDRLQLAQTAIRMADRDAVERHLPDILGRALARSWIDADFRARFTSDPVGTLAAYGIGLPPEIGIETGITETQRPRLIVYERARLGRRRRLLAVQLVLTAGR</sequence>
<dbReference type="SUPFAM" id="SSF56209">
    <property type="entry name" value="Nitrile hydratase alpha chain"/>
    <property type="match status" value="1"/>
</dbReference>
<comment type="caution">
    <text evidence="2">The sequence shown here is derived from an EMBL/GenBank/DDBJ whole genome shotgun (WGS) entry which is preliminary data.</text>
</comment>
<dbReference type="RefSeq" id="WP_115978066.1">
    <property type="nucleotide sequence ID" value="NZ_QOHR01000002.1"/>
</dbReference>
<dbReference type="AlphaFoldDB" id="A0A3D9BXV2"/>
<dbReference type="GO" id="GO:0046914">
    <property type="term" value="F:transition metal ion binding"/>
    <property type="evidence" value="ECO:0007669"/>
    <property type="project" value="InterPro"/>
</dbReference>
<accession>A0A3D9BXV2</accession>
<organism evidence="2 3">
    <name type="scientific">Rhodosalinus sediminis</name>
    <dbReference type="NCBI Taxonomy" id="1940533"/>
    <lineage>
        <taxon>Bacteria</taxon>
        <taxon>Pseudomonadati</taxon>
        <taxon>Pseudomonadota</taxon>
        <taxon>Alphaproteobacteria</taxon>
        <taxon>Rhodobacterales</taxon>
        <taxon>Paracoccaceae</taxon>
        <taxon>Rhodosalinus</taxon>
    </lineage>
</organism>
<keyword evidence="3" id="KW-1185">Reference proteome</keyword>
<proteinExistence type="predicted"/>
<dbReference type="EMBL" id="QOHR01000002">
    <property type="protein sequence ID" value="REC58345.1"/>
    <property type="molecule type" value="Genomic_DNA"/>
</dbReference>
<dbReference type="InterPro" id="IPR036648">
    <property type="entry name" value="CN_Hdrase_a/SCN_Hdrase_g_sf"/>
</dbReference>
<evidence type="ECO:0000313" key="2">
    <source>
        <dbReference type="EMBL" id="REC58345.1"/>
    </source>
</evidence>
<dbReference type="GO" id="GO:0003824">
    <property type="term" value="F:catalytic activity"/>
    <property type="evidence" value="ECO:0007669"/>
    <property type="project" value="InterPro"/>
</dbReference>
<dbReference type="Proteomes" id="UP000257131">
    <property type="component" value="Unassembled WGS sequence"/>
</dbReference>
<protein>
    <submittedName>
        <fullName evidence="2">Uncharacterized protein</fullName>
    </submittedName>
</protein>
<evidence type="ECO:0000313" key="3">
    <source>
        <dbReference type="Proteomes" id="UP000257131"/>
    </source>
</evidence>